<proteinExistence type="inferred from homology"/>
<comment type="function">
    <text evidence="1">Cell wall formation. Synthesis of cross-linked peptidoglycan from the lipid intermediates. The enzyme has a penicillin-insensitive transglycosylase N-terminal domain (formation of linear glycan strands) and a penicillin-sensitive transpeptidase C-terminal domain (cross-linking of the peptide subunits).</text>
</comment>
<evidence type="ECO:0000256" key="1">
    <source>
        <dbReference type="ARBA" id="ARBA00002624"/>
    </source>
</evidence>
<keyword evidence="13 28" id="KW-0812">Transmembrane</keyword>
<name>A0A9D2T9R2_9FIRM</name>
<evidence type="ECO:0000313" key="31">
    <source>
        <dbReference type="EMBL" id="HJC51702.1"/>
    </source>
</evidence>
<keyword evidence="9" id="KW-0121">Carboxypeptidase</keyword>
<dbReference type="InterPro" id="IPR050396">
    <property type="entry name" value="Glycosyltr_51/Transpeptidase"/>
</dbReference>
<organism evidence="31 32">
    <name type="scientific">Candidatus Anaerostipes avistercoris</name>
    <dbReference type="NCBI Taxonomy" id="2838462"/>
    <lineage>
        <taxon>Bacteria</taxon>
        <taxon>Bacillati</taxon>
        <taxon>Bacillota</taxon>
        <taxon>Clostridia</taxon>
        <taxon>Lachnospirales</taxon>
        <taxon>Lachnospiraceae</taxon>
        <taxon>Anaerostipes</taxon>
    </lineage>
</organism>
<dbReference type="InterPro" id="IPR001264">
    <property type="entry name" value="Glyco_trans_51"/>
</dbReference>
<comment type="similarity">
    <text evidence="5">In the N-terminal section; belongs to the glycosyltransferase 51 family.</text>
</comment>
<dbReference type="Proteomes" id="UP000823904">
    <property type="component" value="Unassembled WGS sequence"/>
</dbReference>
<dbReference type="EC" id="3.4.16.4" evidence="6"/>
<dbReference type="Gene3D" id="1.10.3810.10">
    <property type="entry name" value="Biosynthetic peptidoglycan transglycosylase-like"/>
    <property type="match status" value="1"/>
</dbReference>
<dbReference type="GO" id="GO:0030288">
    <property type="term" value="C:outer membrane-bounded periplasmic space"/>
    <property type="evidence" value="ECO:0007669"/>
    <property type="project" value="TreeGrafter"/>
</dbReference>
<keyword evidence="8" id="KW-1003">Cell membrane</keyword>
<evidence type="ECO:0000256" key="17">
    <source>
        <dbReference type="ARBA" id="ARBA00022984"/>
    </source>
</evidence>
<evidence type="ECO:0000256" key="5">
    <source>
        <dbReference type="ARBA" id="ARBA00007739"/>
    </source>
</evidence>
<comment type="subcellular location">
    <subcellularLocation>
        <location evidence="2">Cell membrane</location>
        <topology evidence="2">Single-pass type II membrane protein</topology>
    </subcellularLocation>
</comment>
<dbReference type="InterPro" id="IPR012338">
    <property type="entry name" value="Beta-lactam/transpept-like"/>
</dbReference>
<evidence type="ECO:0000259" key="29">
    <source>
        <dbReference type="Pfam" id="PF00905"/>
    </source>
</evidence>
<keyword evidence="15" id="KW-0133">Cell shape</keyword>
<feature type="domain" description="Glycosyl transferase family 51" evidence="30">
    <location>
        <begin position="87"/>
        <end position="263"/>
    </location>
</feature>
<comment type="pathway">
    <text evidence="3">Cell wall biogenesis; peptidoglycan biosynthesis.</text>
</comment>
<evidence type="ECO:0000256" key="14">
    <source>
        <dbReference type="ARBA" id="ARBA00022801"/>
    </source>
</evidence>
<evidence type="ECO:0000256" key="26">
    <source>
        <dbReference type="ARBA" id="ARBA00060592"/>
    </source>
</evidence>
<dbReference type="InterPro" id="IPR023346">
    <property type="entry name" value="Lysozyme-like_dom_sf"/>
</dbReference>
<keyword evidence="22" id="KW-0961">Cell wall biogenesis/degradation</keyword>
<feature type="transmembrane region" description="Helical" evidence="28">
    <location>
        <begin position="32"/>
        <end position="51"/>
    </location>
</feature>
<evidence type="ECO:0000256" key="15">
    <source>
        <dbReference type="ARBA" id="ARBA00022960"/>
    </source>
</evidence>
<keyword evidence="11" id="KW-0328">Glycosyltransferase</keyword>
<keyword evidence="21" id="KW-0511">Multifunctional enzyme</keyword>
<keyword evidence="16" id="KW-0735">Signal-anchor</keyword>
<evidence type="ECO:0000256" key="13">
    <source>
        <dbReference type="ARBA" id="ARBA00022692"/>
    </source>
</evidence>
<dbReference type="GO" id="GO:0009002">
    <property type="term" value="F:serine-type D-Ala-D-Ala carboxypeptidase activity"/>
    <property type="evidence" value="ECO:0007669"/>
    <property type="project" value="UniProtKB-EC"/>
</dbReference>
<evidence type="ECO:0000256" key="8">
    <source>
        <dbReference type="ARBA" id="ARBA00022475"/>
    </source>
</evidence>
<evidence type="ECO:0000256" key="25">
    <source>
        <dbReference type="ARBA" id="ARBA00049902"/>
    </source>
</evidence>
<feature type="region of interest" description="Disordered" evidence="27">
    <location>
        <begin position="669"/>
        <end position="751"/>
    </location>
</feature>
<evidence type="ECO:0000256" key="19">
    <source>
        <dbReference type="ARBA" id="ARBA00023136"/>
    </source>
</evidence>
<protein>
    <recommendedName>
        <fullName evidence="7">Penicillin-binding protein 1A</fullName>
        <ecNumber evidence="24">2.4.99.28</ecNumber>
        <ecNumber evidence="6">3.4.16.4</ecNumber>
    </recommendedName>
</protein>
<dbReference type="GO" id="GO:0008360">
    <property type="term" value="P:regulation of cell shape"/>
    <property type="evidence" value="ECO:0007669"/>
    <property type="project" value="UniProtKB-KW"/>
</dbReference>
<reference evidence="31" key="1">
    <citation type="journal article" date="2021" name="PeerJ">
        <title>Extensive microbial diversity within the chicken gut microbiome revealed by metagenomics and culture.</title>
        <authorList>
            <person name="Gilroy R."/>
            <person name="Ravi A."/>
            <person name="Getino M."/>
            <person name="Pursley I."/>
            <person name="Horton D.L."/>
            <person name="Alikhan N.F."/>
            <person name="Baker D."/>
            <person name="Gharbi K."/>
            <person name="Hall N."/>
            <person name="Watson M."/>
            <person name="Adriaenssens E.M."/>
            <person name="Foster-Nyarko E."/>
            <person name="Jarju S."/>
            <person name="Secka A."/>
            <person name="Antonio M."/>
            <person name="Oren A."/>
            <person name="Chaudhuri R.R."/>
            <person name="La Ragione R."/>
            <person name="Hildebrand F."/>
            <person name="Pallen M.J."/>
        </authorList>
    </citation>
    <scope>NUCLEOTIDE SEQUENCE</scope>
    <source>
        <strain evidence="31">ChiSjej3B21-8574</strain>
    </source>
</reference>
<keyword evidence="14" id="KW-0378">Hydrolase</keyword>
<evidence type="ECO:0000256" key="20">
    <source>
        <dbReference type="ARBA" id="ARBA00023251"/>
    </source>
</evidence>
<evidence type="ECO:0000256" key="12">
    <source>
        <dbReference type="ARBA" id="ARBA00022679"/>
    </source>
</evidence>
<evidence type="ECO:0000256" key="27">
    <source>
        <dbReference type="SAM" id="MobiDB-lite"/>
    </source>
</evidence>
<keyword evidence="18 28" id="KW-1133">Transmembrane helix</keyword>
<comment type="pathway">
    <text evidence="26">Glycan biosynthesis.</text>
</comment>
<evidence type="ECO:0000256" key="18">
    <source>
        <dbReference type="ARBA" id="ARBA00022989"/>
    </source>
</evidence>
<keyword evidence="10" id="KW-0645">Protease</keyword>
<feature type="compositionally biased region" description="Low complexity" evidence="27">
    <location>
        <begin position="686"/>
        <end position="744"/>
    </location>
</feature>
<dbReference type="Pfam" id="PF00912">
    <property type="entry name" value="Transgly"/>
    <property type="match status" value="1"/>
</dbReference>
<evidence type="ECO:0000256" key="11">
    <source>
        <dbReference type="ARBA" id="ARBA00022676"/>
    </source>
</evidence>
<dbReference type="FunFam" id="1.10.3810.10:FF:000001">
    <property type="entry name" value="Penicillin-binding protein 1A"/>
    <property type="match status" value="1"/>
</dbReference>
<evidence type="ECO:0000256" key="9">
    <source>
        <dbReference type="ARBA" id="ARBA00022645"/>
    </source>
</evidence>
<sequence length="751" mass="83112">MAEETKETKKIFPWKKKKKKEKKKDKKKRRKILAIISVVFLLLVVVCWFAFGRKVMQLRSEAKDLVEESTTDTFKSSQTSVVYDTNGDELTKFKGEKDAYYLEYEDLPENAVNAMISVEDQNFYKHNGVDYKGVLRAAVSFVTKGGEITQGGSTITQQLARTVFLTREVSWQRKVKEMFVAVELEKKYSKEQILEFYLNNVFFANGYYGIQAAAQGYFNKDASELTLSQTAFLCAIPNAPTMYDPLENKDKTMTRRNKILKDMYEQDKITKDQYDEAMAEEITVQEAKQTEKRNYVETYVIHCATRELMKQQGFEFKNSFDSDSEKQSYEEEYDKMYDECRTTLYNAGYHIYTSIDPDVQDQLQNNIDNALSGYTEQDDNGIYQAQASGTCIDNDTGKVVAIVGGRDQKDIGYSLNRAYQSPRQPGSSIKPLLVFAPALERGWTPSSVVNDNPMDEDDEHHVSNSGGSYSGQITLRRAVEKSSNVVTMRIYEQIGPNTALNYLEKMNFKYLQDEDYKYYTTCLGGFTRGTTSEEMAAGYATLANDGVYREPTCIVKITTSDGKEVISSETDETRVYTESAAKNMTDVLQSVIAGGTGSGAKVSGIDTAGKTGTTTSNRDGWFCGYTPYYTTAIWVGRDDNKEMASLSGASYPKSIWTRFMNAIHEGVSGDKQLSGSGEADSGESVTTAASEGSTSSASSSSEASTTQTTQNTTAATTAAPTTTTAATATTGAATTAAPSNSGGAQSRDGDN</sequence>
<evidence type="ECO:0000256" key="3">
    <source>
        <dbReference type="ARBA" id="ARBA00004752"/>
    </source>
</evidence>
<evidence type="ECO:0000256" key="16">
    <source>
        <dbReference type="ARBA" id="ARBA00022968"/>
    </source>
</evidence>
<comment type="catalytic activity">
    <reaction evidence="25">
        <text>[GlcNAc-(1-&gt;4)-Mur2Ac(oyl-L-Ala-gamma-D-Glu-L-Lys-D-Ala-D-Ala)](n)-di-trans,octa-cis-undecaprenyl diphosphate + beta-D-GlcNAc-(1-&gt;4)-Mur2Ac(oyl-L-Ala-gamma-D-Glu-L-Lys-D-Ala-D-Ala)-di-trans,octa-cis-undecaprenyl diphosphate = [GlcNAc-(1-&gt;4)-Mur2Ac(oyl-L-Ala-gamma-D-Glu-L-Lys-D-Ala-D-Ala)](n+1)-di-trans,octa-cis-undecaprenyl diphosphate + di-trans,octa-cis-undecaprenyl diphosphate + H(+)</text>
        <dbReference type="Rhea" id="RHEA:23708"/>
        <dbReference type="Rhea" id="RHEA-COMP:9602"/>
        <dbReference type="Rhea" id="RHEA-COMP:9603"/>
        <dbReference type="ChEBI" id="CHEBI:15378"/>
        <dbReference type="ChEBI" id="CHEBI:58405"/>
        <dbReference type="ChEBI" id="CHEBI:60033"/>
        <dbReference type="ChEBI" id="CHEBI:78435"/>
        <dbReference type="EC" id="2.4.99.28"/>
    </reaction>
</comment>
<dbReference type="SUPFAM" id="SSF56601">
    <property type="entry name" value="beta-lactamase/transpeptidase-like"/>
    <property type="match status" value="1"/>
</dbReference>
<dbReference type="InterPro" id="IPR036950">
    <property type="entry name" value="PBP_transglycosylase"/>
</dbReference>
<dbReference type="Pfam" id="PF00905">
    <property type="entry name" value="Transpeptidase"/>
    <property type="match status" value="1"/>
</dbReference>
<evidence type="ECO:0000256" key="6">
    <source>
        <dbReference type="ARBA" id="ARBA00012448"/>
    </source>
</evidence>
<evidence type="ECO:0000256" key="4">
    <source>
        <dbReference type="ARBA" id="ARBA00007090"/>
    </source>
</evidence>
<evidence type="ECO:0000256" key="22">
    <source>
        <dbReference type="ARBA" id="ARBA00023316"/>
    </source>
</evidence>
<gene>
    <name evidence="31" type="ORF">H9754_14200</name>
</gene>
<keyword evidence="19 28" id="KW-0472">Membrane</keyword>
<comment type="similarity">
    <text evidence="4">In the C-terminal section; belongs to the transpeptidase family.</text>
</comment>
<evidence type="ECO:0000259" key="30">
    <source>
        <dbReference type="Pfam" id="PF00912"/>
    </source>
</evidence>
<evidence type="ECO:0000256" key="2">
    <source>
        <dbReference type="ARBA" id="ARBA00004401"/>
    </source>
</evidence>
<dbReference type="PANTHER" id="PTHR32282">
    <property type="entry name" value="BINDING PROTEIN TRANSPEPTIDASE, PUTATIVE-RELATED"/>
    <property type="match status" value="1"/>
</dbReference>
<evidence type="ECO:0000313" key="32">
    <source>
        <dbReference type="Proteomes" id="UP000823904"/>
    </source>
</evidence>
<dbReference type="AlphaFoldDB" id="A0A9D2T9R2"/>
<dbReference type="SUPFAM" id="SSF53955">
    <property type="entry name" value="Lysozyme-like"/>
    <property type="match status" value="1"/>
</dbReference>
<dbReference type="GO" id="GO:0008955">
    <property type="term" value="F:peptidoglycan glycosyltransferase activity"/>
    <property type="evidence" value="ECO:0007669"/>
    <property type="project" value="UniProtKB-EC"/>
</dbReference>
<keyword evidence="20" id="KW-0046">Antibiotic resistance</keyword>
<reference evidence="31" key="2">
    <citation type="submission" date="2021-04" db="EMBL/GenBank/DDBJ databases">
        <authorList>
            <person name="Gilroy R."/>
        </authorList>
    </citation>
    <scope>NUCLEOTIDE SEQUENCE</scope>
    <source>
        <strain evidence="31">ChiSjej3B21-8574</strain>
    </source>
</reference>
<dbReference type="Gene3D" id="3.40.710.10">
    <property type="entry name" value="DD-peptidase/beta-lactamase superfamily"/>
    <property type="match status" value="1"/>
</dbReference>
<keyword evidence="12" id="KW-0808">Transferase</keyword>
<evidence type="ECO:0000256" key="24">
    <source>
        <dbReference type="ARBA" id="ARBA00044770"/>
    </source>
</evidence>
<dbReference type="GO" id="GO:0071555">
    <property type="term" value="P:cell wall organization"/>
    <property type="evidence" value="ECO:0007669"/>
    <property type="project" value="UniProtKB-KW"/>
</dbReference>
<evidence type="ECO:0000256" key="10">
    <source>
        <dbReference type="ARBA" id="ARBA00022670"/>
    </source>
</evidence>
<evidence type="ECO:0000256" key="23">
    <source>
        <dbReference type="ARBA" id="ARBA00034000"/>
    </source>
</evidence>
<dbReference type="PANTHER" id="PTHR32282:SF11">
    <property type="entry name" value="PENICILLIN-BINDING PROTEIN 1B"/>
    <property type="match status" value="1"/>
</dbReference>
<feature type="domain" description="Penicillin-binding protein transpeptidase" evidence="29">
    <location>
        <begin position="391"/>
        <end position="631"/>
    </location>
</feature>
<accession>A0A9D2T9R2</accession>
<evidence type="ECO:0000256" key="28">
    <source>
        <dbReference type="SAM" id="Phobius"/>
    </source>
</evidence>
<dbReference type="GO" id="GO:0046677">
    <property type="term" value="P:response to antibiotic"/>
    <property type="evidence" value="ECO:0007669"/>
    <property type="project" value="UniProtKB-KW"/>
</dbReference>
<dbReference type="EMBL" id="DWWD01000049">
    <property type="protein sequence ID" value="HJC51702.1"/>
    <property type="molecule type" value="Genomic_DNA"/>
</dbReference>
<evidence type="ECO:0000256" key="7">
    <source>
        <dbReference type="ARBA" id="ARBA00018638"/>
    </source>
</evidence>
<dbReference type="GO" id="GO:0009252">
    <property type="term" value="P:peptidoglycan biosynthetic process"/>
    <property type="evidence" value="ECO:0007669"/>
    <property type="project" value="UniProtKB-KW"/>
</dbReference>
<comment type="caution">
    <text evidence="31">The sequence shown here is derived from an EMBL/GenBank/DDBJ whole genome shotgun (WGS) entry which is preliminary data.</text>
</comment>
<dbReference type="GO" id="GO:0006508">
    <property type="term" value="P:proteolysis"/>
    <property type="evidence" value="ECO:0007669"/>
    <property type="project" value="UniProtKB-KW"/>
</dbReference>
<dbReference type="GO" id="GO:0005886">
    <property type="term" value="C:plasma membrane"/>
    <property type="evidence" value="ECO:0007669"/>
    <property type="project" value="UniProtKB-SubCell"/>
</dbReference>
<dbReference type="EC" id="2.4.99.28" evidence="24"/>
<dbReference type="GO" id="GO:0008658">
    <property type="term" value="F:penicillin binding"/>
    <property type="evidence" value="ECO:0007669"/>
    <property type="project" value="InterPro"/>
</dbReference>
<dbReference type="NCBIfam" id="TIGR02074">
    <property type="entry name" value="PBP_1a_fam"/>
    <property type="match status" value="1"/>
</dbReference>
<comment type="catalytic activity">
    <reaction evidence="23">
        <text>Preferential cleavage: (Ac)2-L-Lys-D-Ala-|-D-Ala. Also transpeptidation of peptidyl-alanyl moieties that are N-acyl substituents of D-alanine.</text>
        <dbReference type="EC" id="3.4.16.4"/>
    </reaction>
</comment>
<evidence type="ECO:0000256" key="21">
    <source>
        <dbReference type="ARBA" id="ARBA00023268"/>
    </source>
</evidence>
<keyword evidence="17" id="KW-0573">Peptidoglycan synthesis</keyword>
<dbReference type="InterPro" id="IPR001460">
    <property type="entry name" value="PCN-bd_Tpept"/>
</dbReference>